<dbReference type="Pfam" id="PF12571">
    <property type="entry name" value="Phage_tail_fib"/>
    <property type="match status" value="1"/>
</dbReference>
<accession>A0ABU7HDX0</accession>
<evidence type="ECO:0000313" key="4">
    <source>
        <dbReference type="Proteomes" id="UP001354227"/>
    </source>
</evidence>
<sequence length="686" mass="70721">MVDQNSQFYAILTNVGAAKQANADVLGIPWKITQMGVGDANGSDPTPNATQTSLINEWRRAPLNQLKVDDKNSAIIVAEQVIPADVGGKWIREIALYDADGDMIAVANCAPTYKPLLSQGSGRTQVVRMSLVVSSSSNVQLKIDPSVVLSTREFVTEELARQDFKHSVLVATTASITLSGLQTVDGVPLPAGARVLVKNQVAAKDNGLFTVVASGPWTRCVDADNSAKVTSGLFVLVEKGTANGDSAWQLVTDDPINVGVTPLAFEMAFGRTGVAAGTYRSVQVDKYGRVVAATNPTTVAGYGLTDVFTKSETYNRAEIAQAISTAVSALIDSAPGALDTLKELAAALGNDPNFATTMLNALAQKANLSGAAFTGSIATTGSLTVGTSLELGRTDGVASVAYIDLHCGATPTDYDARISAFGGNGTAGGGDITFTGKSLSFAQLPTAPAHLVNKAALDSAVASRAPLDSPTFMGTVSGPTPSAGANNKLFATTEFVQLVVAALIDSAPAALNTLKKLAAALGNDPNFAATMSTALASKANKATTLAGYGITDAYTPSTATEAVAGLIKLATLANMNAGDSDGVAVTPYKLLKGLSLIKAGIGALKLPDWLGGLIFQWGNVAPVPAAGVSISFPTTFPNAPFGVFPAIITPAPDDYEIMVSNVAQQGFVLRSYAVQIPNAYWFALGY</sequence>
<organism evidence="3 4">
    <name type="scientific">Pseudomonas carassii</name>
    <dbReference type="NCBI Taxonomy" id="3115855"/>
    <lineage>
        <taxon>Bacteria</taxon>
        <taxon>Pseudomonadati</taxon>
        <taxon>Pseudomonadota</taxon>
        <taxon>Gammaproteobacteria</taxon>
        <taxon>Pseudomonadales</taxon>
        <taxon>Pseudomonadaceae</taxon>
        <taxon>Pseudomonas</taxon>
    </lineage>
</organism>
<dbReference type="InterPro" id="IPR054075">
    <property type="entry name" value="Gp53-like_C"/>
</dbReference>
<comment type="caution">
    <text evidence="3">The sequence shown here is derived from an EMBL/GenBank/DDBJ whole genome shotgun (WGS) entry which is preliminary data.</text>
</comment>
<dbReference type="InterPro" id="IPR051934">
    <property type="entry name" value="Phage_Tail_Fiber_Structural"/>
</dbReference>
<dbReference type="EMBL" id="JAZDCT010000024">
    <property type="protein sequence ID" value="MEE1889504.1"/>
    <property type="molecule type" value="Genomic_DNA"/>
</dbReference>
<feature type="domain" description="Phage tail fibre protein N-terminal" evidence="1">
    <location>
        <begin position="6"/>
        <end position="152"/>
    </location>
</feature>
<protein>
    <submittedName>
        <fullName evidence="3">Phage tail protein</fullName>
    </submittedName>
</protein>
<dbReference type="Proteomes" id="UP001354227">
    <property type="component" value="Unassembled WGS sequence"/>
</dbReference>
<dbReference type="PANTHER" id="PTHR35191">
    <property type="entry name" value="PROPHAGE SIDE TAIL FIBER PROTEIN HOMOLOG STFQ-RELATED"/>
    <property type="match status" value="1"/>
</dbReference>
<evidence type="ECO:0000313" key="3">
    <source>
        <dbReference type="EMBL" id="MEE1889504.1"/>
    </source>
</evidence>
<gene>
    <name evidence="3" type="ORF">V0R62_17715</name>
</gene>
<feature type="domain" description="Putative tail fiber protein gp53-like C-terminal" evidence="2">
    <location>
        <begin position="611"/>
        <end position="686"/>
    </location>
</feature>
<reference evidence="3" key="1">
    <citation type="submission" date="2024-01" db="EMBL/GenBank/DDBJ databases">
        <title>Unpublished Manusciprt.</title>
        <authorList>
            <person name="Duman M."/>
            <person name="Valdes E.G."/>
            <person name="Ajmi N."/>
            <person name="Altun S."/>
            <person name="Saticioglu I.B."/>
        </authorList>
    </citation>
    <scope>NUCLEOTIDE SEQUENCE</scope>
    <source>
        <strain evidence="3">137P</strain>
    </source>
</reference>
<evidence type="ECO:0000259" key="1">
    <source>
        <dbReference type="Pfam" id="PF12571"/>
    </source>
</evidence>
<keyword evidence="4" id="KW-1185">Reference proteome</keyword>
<dbReference type="Pfam" id="PF21882">
    <property type="entry name" value="Gp53-like_C"/>
    <property type="match status" value="1"/>
</dbReference>
<proteinExistence type="predicted"/>
<dbReference type="InterPro" id="IPR022225">
    <property type="entry name" value="Phage_tail_fibre_N"/>
</dbReference>
<dbReference type="PANTHER" id="PTHR35191:SF1">
    <property type="entry name" value="PROPHAGE SIDE TAIL FIBER PROTEIN HOMOLOG STFQ-RELATED"/>
    <property type="match status" value="1"/>
</dbReference>
<name>A0ABU7HDX0_9PSED</name>
<dbReference type="Gene3D" id="2.60.40.3940">
    <property type="match status" value="1"/>
</dbReference>
<evidence type="ECO:0000259" key="2">
    <source>
        <dbReference type="Pfam" id="PF21882"/>
    </source>
</evidence>